<name>A0AAW1RDI0_9CHLO</name>
<dbReference type="Proteomes" id="UP001438707">
    <property type="component" value="Unassembled WGS sequence"/>
</dbReference>
<gene>
    <name evidence="2" type="ORF">WJX74_002294</name>
</gene>
<feature type="compositionally biased region" description="Polar residues" evidence="1">
    <location>
        <begin position="34"/>
        <end position="44"/>
    </location>
</feature>
<evidence type="ECO:0000313" key="3">
    <source>
        <dbReference type="Proteomes" id="UP001438707"/>
    </source>
</evidence>
<accession>A0AAW1RDI0</accession>
<evidence type="ECO:0000313" key="2">
    <source>
        <dbReference type="EMBL" id="KAK9831606.1"/>
    </source>
</evidence>
<feature type="compositionally biased region" description="Basic residues" evidence="1">
    <location>
        <begin position="245"/>
        <end position="257"/>
    </location>
</feature>
<reference evidence="2 3" key="1">
    <citation type="journal article" date="2024" name="Nat. Commun.">
        <title>Phylogenomics reveals the evolutionary origins of lichenization in chlorophyte algae.</title>
        <authorList>
            <person name="Puginier C."/>
            <person name="Libourel C."/>
            <person name="Otte J."/>
            <person name="Skaloud P."/>
            <person name="Haon M."/>
            <person name="Grisel S."/>
            <person name="Petersen M."/>
            <person name="Berrin J.G."/>
            <person name="Delaux P.M."/>
            <person name="Dal Grande F."/>
            <person name="Keller J."/>
        </authorList>
    </citation>
    <scope>NUCLEOTIDE SEQUENCE [LARGE SCALE GENOMIC DNA]</scope>
    <source>
        <strain evidence="2 3">SAG 2145</strain>
    </source>
</reference>
<proteinExistence type="predicted"/>
<feature type="region of interest" description="Disordered" evidence="1">
    <location>
        <begin position="1"/>
        <end position="44"/>
    </location>
</feature>
<evidence type="ECO:0000256" key="1">
    <source>
        <dbReference type="SAM" id="MobiDB-lite"/>
    </source>
</evidence>
<sequence>MAAPKEKPIKVKREGRKTASIGKELTAAPRQDTAGKSKTRVNSDAQPSLTRYVLEAGFTEAKTCDWLQPVPDQEIWLVQLPSEWDPASATEFTLTDQTPGSLAGNFNTANGDEYTIWEEHAHMNRRMYAMPGASGCPLRAFDRRITFSRLQPDDADLTALAEQIVAPDLEAQREAEKHRAHLTGPAAPIEIQEKRYGPNTTSARAVAVGPAPGTISDTTTAAEMVVPHLKKKRRLKEKHMQKDKREKKKKTGKHKGD</sequence>
<feature type="region of interest" description="Disordered" evidence="1">
    <location>
        <begin position="227"/>
        <end position="257"/>
    </location>
</feature>
<comment type="caution">
    <text evidence="2">The sequence shown here is derived from an EMBL/GenBank/DDBJ whole genome shotgun (WGS) entry which is preliminary data.</text>
</comment>
<protein>
    <submittedName>
        <fullName evidence="2">Uncharacterized protein</fullName>
    </submittedName>
</protein>
<feature type="compositionally biased region" description="Basic and acidic residues" evidence="1">
    <location>
        <begin position="1"/>
        <end position="12"/>
    </location>
</feature>
<dbReference type="EMBL" id="JALJOS010000013">
    <property type="protein sequence ID" value="KAK9831606.1"/>
    <property type="molecule type" value="Genomic_DNA"/>
</dbReference>
<keyword evidence="3" id="KW-1185">Reference proteome</keyword>
<feature type="compositionally biased region" description="Basic residues" evidence="1">
    <location>
        <begin position="228"/>
        <end position="237"/>
    </location>
</feature>
<dbReference type="AlphaFoldDB" id="A0AAW1RDI0"/>
<organism evidence="2 3">
    <name type="scientific">Apatococcus lobatus</name>
    <dbReference type="NCBI Taxonomy" id="904363"/>
    <lineage>
        <taxon>Eukaryota</taxon>
        <taxon>Viridiplantae</taxon>
        <taxon>Chlorophyta</taxon>
        <taxon>core chlorophytes</taxon>
        <taxon>Trebouxiophyceae</taxon>
        <taxon>Chlorellales</taxon>
        <taxon>Chlorellaceae</taxon>
        <taxon>Apatococcus</taxon>
    </lineage>
</organism>